<name>A0A9W3JGZ7_BACTU</name>
<evidence type="ECO:0000313" key="1">
    <source>
        <dbReference type="EMBL" id="AFQ19771.1"/>
    </source>
</evidence>
<dbReference type="KEGG" id="bti:BTG_32173"/>
<dbReference type="Proteomes" id="UP000005259">
    <property type="component" value="Plasmid p02"/>
</dbReference>
<organism evidence="1 2">
    <name type="scientific">Bacillus thuringiensis HD-771</name>
    <dbReference type="NCBI Taxonomy" id="1218175"/>
    <lineage>
        <taxon>Bacteria</taxon>
        <taxon>Bacillati</taxon>
        <taxon>Bacillota</taxon>
        <taxon>Bacilli</taxon>
        <taxon>Bacillales</taxon>
        <taxon>Bacillaceae</taxon>
        <taxon>Bacillus</taxon>
        <taxon>Bacillus cereus group</taxon>
    </lineage>
</organism>
<dbReference type="RefSeq" id="WP_001077567.1">
    <property type="nucleotide sequence ID" value="NC_018501.1"/>
</dbReference>
<reference evidence="1 2" key="1">
    <citation type="submission" date="2012-08" db="EMBL/GenBank/DDBJ databases">
        <authorList>
            <person name="Doggett N."/>
            <person name="Teshima H."/>
            <person name="Bruce D."/>
            <person name="Detter J.C."/>
            <person name="Johnson S.L."/>
            <person name="Han C."/>
        </authorList>
    </citation>
    <scope>NUCLEOTIDE SEQUENCE [LARGE SCALE GENOMIC DNA]</scope>
    <source>
        <strain evidence="1 2">HD-771</strain>
        <plasmid evidence="1 2">p02</plasmid>
    </source>
</reference>
<keyword evidence="1" id="KW-0614">Plasmid</keyword>
<protein>
    <submittedName>
        <fullName evidence="1">Uncharacterized protein</fullName>
    </submittedName>
</protein>
<proteinExistence type="predicted"/>
<geneLocation type="plasmid" evidence="1 2">
    <name>p02</name>
</geneLocation>
<evidence type="ECO:0000313" key="2">
    <source>
        <dbReference type="Proteomes" id="UP000005259"/>
    </source>
</evidence>
<dbReference type="AlphaFoldDB" id="A0A9W3JGZ7"/>
<accession>A0A9W3JGZ7</accession>
<gene>
    <name evidence="1" type="ORF">BTG_32173</name>
</gene>
<dbReference type="EMBL" id="CP003754">
    <property type="protein sequence ID" value="AFQ19771.1"/>
    <property type="molecule type" value="Genomic_DNA"/>
</dbReference>
<sequence length="269" mass="31477">MNQVISQTGPTCGLYALTNGLLMMNKVHDPKKEKIDPVIYELLEKYKFATEDAKLIGYTLVGEFFQFDTFTKFIDDAIHELHENLILGGLYSEDDNFKYEIEEMSVSDLTKPSLIQQLNNKEAFILFSILKQYSLLGLVDDIIALLGFNRIQKHVISHWICIHDYCNSSRKFIITDSHKGERMNFTYKKLKKKNERLTNKIFKWEKYTGQQYLQKKNTRPSTSEKIINLVTEQLKNKEEYLENDVFKSVIEHTAGQMIVIRKVKQESNK</sequence>